<sequence>MNVGLIGCGFIGRKHLEAVMDSSDLQLAAVCDVSDEAMKAVVERYQSFFPAARVNAYRKYAELLVDSNVDIVVVSTLSGLHGRIAKEALIQGKHVVVEKPMALSVQEAREMNRLSRMFGGKLAVCHQKRFYPHLQELKRLLSSGGIGQIIHAEMTLRINRDDAYYAQAPWRGSWEMDGGVLMNQAIHNIDLLYWFAGKPRSAAGAIGRLLRPIEAEDTASAVAETEPGGIVQVHATVCAARGHTEERLRLLGSKGTIELTGKQLAEITDWCVPGVELPDWKPADDGYAALYADLVQAVQTNREPLVNGEEGMIALEWILAVYRAAKERRTIDLPLEQFSTMEMMES</sequence>
<dbReference type="SUPFAM" id="SSF55347">
    <property type="entry name" value="Glyceraldehyde-3-phosphate dehydrogenase-like, C-terminal domain"/>
    <property type="match status" value="1"/>
</dbReference>
<proteinExistence type="predicted"/>
<keyword evidence="4" id="KW-1185">Reference proteome</keyword>
<dbReference type="EMBL" id="BOVK01000015">
    <property type="protein sequence ID" value="GIQ68513.1"/>
    <property type="molecule type" value="Genomic_DNA"/>
</dbReference>
<reference evidence="3" key="1">
    <citation type="submission" date="2021-04" db="EMBL/GenBank/DDBJ databases">
        <title>Draft genome sequence of Xylanibacillus composti strain K13.</title>
        <authorList>
            <person name="Uke A."/>
            <person name="Chhe C."/>
            <person name="Baramee S."/>
            <person name="Kosugi A."/>
        </authorList>
    </citation>
    <scope>NUCLEOTIDE SEQUENCE</scope>
    <source>
        <strain evidence="3">K13</strain>
    </source>
</reference>
<dbReference type="PANTHER" id="PTHR43249">
    <property type="entry name" value="UDP-N-ACETYL-2-AMINO-2-DEOXY-D-GLUCURONATE OXIDASE"/>
    <property type="match status" value="1"/>
</dbReference>
<dbReference type="InterPro" id="IPR036291">
    <property type="entry name" value="NAD(P)-bd_dom_sf"/>
</dbReference>
<dbReference type="GO" id="GO:0000166">
    <property type="term" value="F:nucleotide binding"/>
    <property type="evidence" value="ECO:0007669"/>
    <property type="project" value="InterPro"/>
</dbReference>
<gene>
    <name evidence="3" type="ORF">XYCOK13_13370</name>
</gene>
<dbReference type="InterPro" id="IPR052515">
    <property type="entry name" value="Gfo/Idh/MocA_Oxidoreductase"/>
</dbReference>
<protein>
    <submittedName>
        <fullName evidence="3">Oxidoreductase</fullName>
    </submittedName>
</protein>
<dbReference type="AlphaFoldDB" id="A0A8J4H4F9"/>
<name>A0A8J4H4F9_9BACL</name>
<dbReference type="InterPro" id="IPR055170">
    <property type="entry name" value="GFO_IDH_MocA-like_dom"/>
</dbReference>
<feature type="domain" description="Gfo/Idh/MocA-like oxidoreductase N-terminal" evidence="1">
    <location>
        <begin position="1"/>
        <end position="122"/>
    </location>
</feature>
<comment type="caution">
    <text evidence="3">The sequence shown here is derived from an EMBL/GenBank/DDBJ whole genome shotgun (WGS) entry which is preliminary data.</text>
</comment>
<organism evidence="3 4">
    <name type="scientific">Xylanibacillus composti</name>
    <dbReference type="NCBI Taxonomy" id="1572762"/>
    <lineage>
        <taxon>Bacteria</taxon>
        <taxon>Bacillati</taxon>
        <taxon>Bacillota</taxon>
        <taxon>Bacilli</taxon>
        <taxon>Bacillales</taxon>
        <taxon>Paenibacillaceae</taxon>
        <taxon>Xylanibacillus</taxon>
    </lineage>
</organism>
<dbReference type="SUPFAM" id="SSF51735">
    <property type="entry name" value="NAD(P)-binding Rossmann-fold domains"/>
    <property type="match status" value="1"/>
</dbReference>
<dbReference type="Gene3D" id="3.40.50.720">
    <property type="entry name" value="NAD(P)-binding Rossmann-like Domain"/>
    <property type="match status" value="1"/>
</dbReference>
<dbReference type="Gene3D" id="3.30.360.10">
    <property type="entry name" value="Dihydrodipicolinate Reductase, domain 2"/>
    <property type="match status" value="1"/>
</dbReference>
<feature type="domain" description="GFO/IDH/MocA-like oxidoreductase" evidence="2">
    <location>
        <begin position="135"/>
        <end position="258"/>
    </location>
</feature>
<dbReference type="Pfam" id="PF22725">
    <property type="entry name" value="GFO_IDH_MocA_C3"/>
    <property type="match status" value="1"/>
</dbReference>
<dbReference type="InterPro" id="IPR000683">
    <property type="entry name" value="Gfo/Idh/MocA-like_OxRdtase_N"/>
</dbReference>
<dbReference type="Pfam" id="PF01408">
    <property type="entry name" value="GFO_IDH_MocA"/>
    <property type="match status" value="1"/>
</dbReference>
<evidence type="ECO:0000313" key="4">
    <source>
        <dbReference type="Proteomes" id="UP000677918"/>
    </source>
</evidence>
<dbReference type="PANTHER" id="PTHR43249:SF1">
    <property type="entry name" value="D-GLUCOSIDE 3-DEHYDROGENASE"/>
    <property type="match status" value="1"/>
</dbReference>
<dbReference type="RefSeq" id="WP_213411084.1">
    <property type="nucleotide sequence ID" value="NZ_BOVK01000015.1"/>
</dbReference>
<accession>A0A8J4H4F9</accession>
<dbReference type="Proteomes" id="UP000677918">
    <property type="component" value="Unassembled WGS sequence"/>
</dbReference>
<evidence type="ECO:0000313" key="3">
    <source>
        <dbReference type="EMBL" id="GIQ68513.1"/>
    </source>
</evidence>
<evidence type="ECO:0000259" key="2">
    <source>
        <dbReference type="Pfam" id="PF22725"/>
    </source>
</evidence>
<evidence type="ECO:0000259" key="1">
    <source>
        <dbReference type="Pfam" id="PF01408"/>
    </source>
</evidence>